<dbReference type="Proteomes" id="UP001162131">
    <property type="component" value="Unassembled WGS sequence"/>
</dbReference>
<name>A0AAU9I7P5_9CILI</name>
<evidence type="ECO:0008006" key="4">
    <source>
        <dbReference type="Google" id="ProtNLM"/>
    </source>
</evidence>
<dbReference type="EMBL" id="CAJZBQ010000002">
    <property type="protein sequence ID" value="CAG9310307.1"/>
    <property type="molecule type" value="Genomic_DNA"/>
</dbReference>
<organism evidence="2 3">
    <name type="scientific">Blepharisma stoltei</name>
    <dbReference type="NCBI Taxonomy" id="1481888"/>
    <lineage>
        <taxon>Eukaryota</taxon>
        <taxon>Sar</taxon>
        <taxon>Alveolata</taxon>
        <taxon>Ciliophora</taxon>
        <taxon>Postciliodesmatophora</taxon>
        <taxon>Heterotrichea</taxon>
        <taxon>Heterotrichida</taxon>
        <taxon>Blepharismidae</taxon>
        <taxon>Blepharisma</taxon>
    </lineage>
</organism>
<evidence type="ECO:0000256" key="1">
    <source>
        <dbReference type="SAM" id="MobiDB-lite"/>
    </source>
</evidence>
<feature type="compositionally biased region" description="Polar residues" evidence="1">
    <location>
        <begin position="227"/>
        <end position="237"/>
    </location>
</feature>
<comment type="caution">
    <text evidence="2">The sequence shown here is derived from an EMBL/GenBank/DDBJ whole genome shotgun (WGS) entry which is preliminary data.</text>
</comment>
<reference evidence="2" key="1">
    <citation type="submission" date="2021-09" db="EMBL/GenBank/DDBJ databases">
        <authorList>
            <consortium name="AG Swart"/>
            <person name="Singh M."/>
            <person name="Singh A."/>
            <person name="Seah K."/>
            <person name="Emmerich C."/>
        </authorList>
    </citation>
    <scope>NUCLEOTIDE SEQUENCE</scope>
    <source>
        <strain evidence="2">ATCC30299</strain>
    </source>
</reference>
<gene>
    <name evidence="2" type="ORF">BSTOLATCC_MIC1160</name>
</gene>
<keyword evidence="3" id="KW-1185">Reference proteome</keyword>
<protein>
    <recommendedName>
        <fullName evidence="4">EF-hand domain-containing protein</fullName>
    </recommendedName>
</protein>
<evidence type="ECO:0000313" key="2">
    <source>
        <dbReference type="EMBL" id="CAG9310307.1"/>
    </source>
</evidence>
<sequence length="309" mass="35333">MSDLFELNRPQLQKIFDAHQNEGTLSFTDILKLCSSARIFPDLLTSQNLRKLAAHASKTPGSEPSSKLTFPQFEKLLKIIAQQCFHTCKGTSDQYRQILNHMKNSCFIRYKVELDVNSPEKKTSKSVNERKTPQLNIDAFSKEGGVRTNHGILFKPSSTRSSTAASFIFGESPSSKKLISKKIEKLYSIVSPRMKDIPQLKLSENYSFTSTMPKPSSRPPLTDRMKTNVQSNSSSINTSICPSPSYIKQIKVTLEKFKSDSKNVFNSIRPRKPTRKNIQELMNVCEKRREKWIKLKLSFQIWRNFADLN</sequence>
<proteinExistence type="predicted"/>
<accession>A0AAU9I7P5</accession>
<evidence type="ECO:0000313" key="3">
    <source>
        <dbReference type="Proteomes" id="UP001162131"/>
    </source>
</evidence>
<feature type="region of interest" description="Disordered" evidence="1">
    <location>
        <begin position="208"/>
        <end position="237"/>
    </location>
</feature>
<dbReference type="AlphaFoldDB" id="A0AAU9I7P5"/>